<name>A0AAF3EZA7_9BILA</name>
<keyword evidence="1" id="KW-1185">Reference proteome</keyword>
<evidence type="ECO:0000313" key="1">
    <source>
        <dbReference type="Proteomes" id="UP000887575"/>
    </source>
</evidence>
<dbReference type="Proteomes" id="UP000887575">
    <property type="component" value="Unassembled WGS sequence"/>
</dbReference>
<proteinExistence type="predicted"/>
<dbReference type="WBParaSite" id="MBELARI_LOCUS19552">
    <property type="protein sequence ID" value="MBELARI_LOCUS19552"/>
    <property type="gene ID" value="MBELARI_LOCUS19552"/>
</dbReference>
<sequence length="86" mass="9573">MAFAGLFDRVLDDGPSGLKRRQTLHGSRLHHAHNSAKDAISNADKEVLKKMSTTSYGMQQLRNHAFSSSFHFSQLSSPPLRESFVS</sequence>
<reference evidence="2" key="1">
    <citation type="submission" date="2024-02" db="UniProtKB">
        <authorList>
            <consortium name="WormBaseParasite"/>
        </authorList>
    </citation>
    <scope>IDENTIFICATION</scope>
</reference>
<accession>A0AAF3EZA7</accession>
<organism evidence="1 2">
    <name type="scientific">Mesorhabditis belari</name>
    <dbReference type="NCBI Taxonomy" id="2138241"/>
    <lineage>
        <taxon>Eukaryota</taxon>
        <taxon>Metazoa</taxon>
        <taxon>Ecdysozoa</taxon>
        <taxon>Nematoda</taxon>
        <taxon>Chromadorea</taxon>
        <taxon>Rhabditida</taxon>
        <taxon>Rhabditina</taxon>
        <taxon>Rhabditomorpha</taxon>
        <taxon>Rhabditoidea</taxon>
        <taxon>Rhabditidae</taxon>
        <taxon>Mesorhabditinae</taxon>
        <taxon>Mesorhabditis</taxon>
    </lineage>
</organism>
<evidence type="ECO:0000313" key="2">
    <source>
        <dbReference type="WBParaSite" id="MBELARI_LOCUS19552"/>
    </source>
</evidence>
<dbReference type="AlphaFoldDB" id="A0AAF3EZA7"/>
<protein>
    <submittedName>
        <fullName evidence="2">Uncharacterized protein</fullName>
    </submittedName>
</protein>